<dbReference type="AlphaFoldDB" id="A0A7M3MIU2"/>
<gene>
    <name evidence="1" type="ORF">DPQ33_00425</name>
</gene>
<protein>
    <recommendedName>
        <fullName evidence="3">Adenylate kinase</fullName>
    </recommendedName>
</protein>
<dbReference type="EMBL" id="QMIE01000001">
    <property type="protein sequence ID" value="TVM19737.1"/>
    <property type="molecule type" value="Genomic_DNA"/>
</dbReference>
<evidence type="ECO:0008006" key="3">
    <source>
        <dbReference type="Google" id="ProtNLM"/>
    </source>
</evidence>
<evidence type="ECO:0000313" key="2">
    <source>
        <dbReference type="Proteomes" id="UP000448292"/>
    </source>
</evidence>
<name>A0A7M3MIU2_9BACT</name>
<keyword evidence="2" id="KW-1185">Reference proteome</keyword>
<comment type="caution">
    <text evidence="1">The sequence shown here is derived from an EMBL/GenBank/DDBJ whole genome shotgun (WGS) entry which is preliminary data.</text>
</comment>
<dbReference type="RefSeq" id="WP_144301202.1">
    <property type="nucleotide sequence ID" value="NZ_QMIE01000001.1"/>
</dbReference>
<dbReference type="Proteomes" id="UP000448292">
    <property type="component" value="Unassembled WGS sequence"/>
</dbReference>
<sequence>MSRPMYEHFIKKKYEVEDEDKACTFKSGSGPMRKPRNVVLCGLQGSGRGALAENVAASHDLEIVRPVATAEALEALGQETGRLVILGPEHMDVPDAMTLIPRMGYVFFLMADVPFVIEAREIAEEEERERLAAVFPDLEMRFHALGGLPLSAYRSLEENAAQIAEVLDMCP</sequence>
<reference evidence="1 2" key="1">
    <citation type="submission" date="2018-06" db="EMBL/GenBank/DDBJ databases">
        <title>Complete genome of Desulfovibrio indonesiensis P37SLT.</title>
        <authorList>
            <person name="Crispim J.S."/>
            <person name="Vidigal P.M.P."/>
            <person name="Silva L.C.F."/>
            <person name="Laguardia C.N."/>
            <person name="Araujo L.C."/>
            <person name="Dias R.S."/>
            <person name="Sousa M.P."/>
            <person name="Paula S.O."/>
            <person name="Silva C."/>
        </authorList>
    </citation>
    <scope>NUCLEOTIDE SEQUENCE [LARGE SCALE GENOMIC DNA]</scope>
    <source>
        <strain evidence="1 2">P37SLT</strain>
    </source>
</reference>
<dbReference type="OrthoDB" id="5464855at2"/>
<accession>A0A7M3MIU2</accession>
<evidence type="ECO:0000313" key="1">
    <source>
        <dbReference type="EMBL" id="TVM19737.1"/>
    </source>
</evidence>
<organism evidence="1 2">
    <name type="scientific">Oceanidesulfovibrio indonesiensis</name>
    <dbReference type="NCBI Taxonomy" id="54767"/>
    <lineage>
        <taxon>Bacteria</taxon>
        <taxon>Pseudomonadati</taxon>
        <taxon>Thermodesulfobacteriota</taxon>
        <taxon>Desulfovibrionia</taxon>
        <taxon>Desulfovibrionales</taxon>
        <taxon>Desulfovibrionaceae</taxon>
        <taxon>Oceanidesulfovibrio</taxon>
    </lineage>
</organism>
<proteinExistence type="predicted"/>
<dbReference type="InterPro" id="IPR027417">
    <property type="entry name" value="P-loop_NTPase"/>
</dbReference>
<dbReference type="SUPFAM" id="SSF52540">
    <property type="entry name" value="P-loop containing nucleoside triphosphate hydrolases"/>
    <property type="match status" value="1"/>
</dbReference>